<evidence type="ECO:0000256" key="1">
    <source>
        <dbReference type="SAM" id="MobiDB-lite"/>
    </source>
</evidence>
<sequence length="410" mass="45402">MLLRDLEEGRSWLHSDKCGVPGGDPARVQEYVQREGEEVGMRWSLASKWTSFIGVEEEIMDVAPIRTPAPPEGDLSALSEGRSSAPFIPNISAETSAESEDIETASTSTSSPRFDGIPLPRSHPTHSVPVTIGSESLPRVLRGALVVNSGVDTMSRLLAPRDTPDPTHPIWARPMPPPYGSPQQSRPAPIQLEEDLCLPPTEPYLPASSNLSSCAPKFRSRNNCTIAKAGYGSDDGSIRRDFSSHSKSFNLSGSFNNFNSFNNNANCFNAVGILDHQRIDDKPGLDRTSTGSPINIYRLITTQKFDGSFHTADEYVVELLGSRMDSVPEPCGGDKVAWVALLIAVLLERRKDFFRSSELRRHILVKHKGDLGMKCRWCSIRVWRMDHLRYHESRGAKVCLRMREMASADL</sequence>
<dbReference type="Proteomes" id="UP001412239">
    <property type="component" value="Unassembled WGS sequence"/>
</dbReference>
<feature type="region of interest" description="Disordered" evidence="1">
    <location>
        <begin position="66"/>
        <end position="131"/>
    </location>
</feature>
<accession>A0A292PMJ5</accession>
<evidence type="ECO:0000313" key="2">
    <source>
        <dbReference type="EMBL" id="CUS07915.1"/>
    </source>
</evidence>
<protein>
    <submittedName>
        <fullName evidence="2">Uncharacterized protein</fullName>
    </submittedName>
</protein>
<name>A0A292PMJ5_9PEZI</name>
<dbReference type="EMBL" id="LN891163">
    <property type="protein sequence ID" value="CUS07915.1"/>
    <property type="molecule type" value="Genomic_DNA"/>
</dbReference>
<dbReference type="AlphaFoldDB" id="A0A292PMJ5"/>
<organism evidence="2 3">
    <name type="scientific">Tuber aestivum</name>
    <name type="common">summer truffle</name>
    <dbReference type="NCBI Taxonomy" id="59557"/>
    <lineage>
        <taxon>Eukaryota</taxon>
        <taxon>Fungi</taxon>
        <taxon>Dikarya</taxon>
        <taxon>Ascomycota</taxon>
        <taxon>Pezizomycotina</taxon>
        <taxon>Pezizomycetes</taxon>
        <taxon>Pezizales</taxon>
        <taxon>Tuberaceae</taxon>
        <taxon>Tuber</taxon>
    </lineage>
</organism>
<keyword evidence="3" id="KW-1185">Reference proteome</keyword>
<evidence type="ECO:0000313" key="3">
    <source>
        <dbReference type="Proteomes" id="UP001412239"/>
    </source>
</evidence>
<gene>
    <name evidence="2" type="ORF">GSTUAT00008010001</name>
</gene>
<reference evidence="2" key="1">
    <citation type="submission" date="2015-10" db="EMBL/GenBank/DDBJ databases">
        <authorList>
            <person name="Regsiter A."/>
            <person name="william w."/>
        </authorList>
    </citation>
    <scope>NUCLEOTIDE SEQUENCE</scope>
    <source>
        <strain evidence="2">Montdore</strain>
    </source>
</reference>
<proteinExistence type="predicted"/>